<evidence type="ECO:0000259" key="11">
    <source>
        <dbReference type="SMART" id="SM00249"/>
    </source>
</evidence>
<evidence type="ECO:0000256" key="3">
    <source>
        <dbReference type="ARBA" id="ARBA00022723"/>
    </source>
</evidence>
<feature type="coiled-coil region" evidence="9">
    <location>
        <begin position="34"/>
        <end position="82"/>
    </location>
</feature>
<dbReference type="RefSeq" id="XP_043050929.1">
    <property type="nucleotide sequence ID" value="XM_043194605.1"/>
</dbReference>
<dbReference type="GO" id="GO:0006355">
    <property type="term" value="P:regulation of DNA-templated transcription"/>
    <property type="evidence" value="ECO:0007669"/>
    <property type="project" value="TreeGrafter"/>
</dbReference>
<comment type="similarity">
    <text evidence="2">Belongs to the ING family.</text>
</comment>
<proteinExistence type="inferred from homology"/>
<feature type="binding site" evidence="8">
    <location>
        <position position="282"/>
    </location>
    <ligand>
        <name>Zn(2+)</name>
        <dbReference type="ChEBI" id="CHEBI:29105"/>
        <label>1</label>
    </ligand>
</feature>
<dbReference type="SUPFAM" id="SSF57903">
    <property type="entry name" value="FYVE/PHD zinc finger"/>
    <property type="match status" value="1"/>
</dbReference>
<dbReference type="GeneID" id="66117285"/>
<evidence type="ECO:0000256" key="1">
    <source>
        <dbReference type="ARBA" id="ARBA00004123"/>
    </source>
</evidence>
<dbReference type="AlphaFoldDB" id="A0A9P7VCK9"/>
<feature type="site" description="Histone H3K4me3 binding" evidence="7">
    <location>
        <position position="280"/>
    </location>
</feature>
<evidence type="ECO:0000256" key="7">
    <source>
        <dbReference type="PIRSR" id="PIRSR628651-50"/>
    </source>
</evidence>
<dbReference type="SMART" id="SM00249">
    <property type="entry name" value="PHD"/>
    <property type="match status" value="1"/>
</dbReference>
<dbReference type="PANTHER" id="PTHR10333">
    <property type="entry name" value="INHIBITOR OF GROWTH PROTEIN"/>
    <property type="match status" value="1"/>
</dbReference>
<protein>
    <recommendedName>
        <fullName evidence="11">Zinc finger PHD-type domain-containing protein</fullName>
    </recommendedName>
</protein>
<organism evidence="12 13">
    <name type="scientific">Scheffersomyces spartinae</name>
    <dbReference type="NCBI Taxonomy" id="45513"/>
    <lineage>
        <taxon>Eukaryota</taxon>
        <taxon>Fungi</taxon>
        <taxon>Dikarya</taxon>
        <taxon>Ascomycota</taxon>
        <taxon>Saccharomycotina</taxon>
        <taxon>Pichiomycetes</taxon>
        <taxon>Debaryomycetaceae</taxon>
        <taxon>Scheffersomyces</taxon>
    </lineage>
</organism>
<evidence type="ECO:0000256" key="4">
    <source>
        <dbReference type="ARBA" id="ARBA00022771"/>
    </source>
</evidence>
<feature type="region of interest" description="Disordered" evidence="10">
    <location>
        <begin position="201"/>
        <end position="244"/>
    </location>
</feature>
<evidence type="ECO:0000256" key="8">
    <source>
        <dbReference type="PIRSR" id="PIRSR628651-51"/>
    </source>
</evidence>
<feature type="binding site" evidence="8">
    <location>
        <position position="275"/>
    </location>
    <ligand>
        <name>Zn(2+)</name>
        <dbReference type="ChEBI" id="CHEBI:29105"/>
        <label>2</label>
    </ligand>
</feature>
<feature type="binding site" evidence="8">
    <location>
        <position position="270"/>
    </location>
    <ligand>
        <name>Zn(2+)</name>
        <dbReference type="ChEBI" id="CHEBI:29105"/>
        <label>2</label>
    </ligand>
</feature>
<dbReference type="InterPro" id="IPR011011">
    <property type="entry name" value="Znf_FYVE_PHD"/>
</dbReference>
<dbReference type="InterPro" id="IPR001965">
    <property type="entry name" value="Znf_PHD"/>
</dbReference>
<feature type="site" description="Histone H3K4me3 binding" evidence="7">
    <location>
        <position position="271"/>
    </location>
</feature>
<feature type="domain" description="Zinc finger PHD-type" evidence="11">
    <location>
        <begin position="256"/>
        <end position="310"/>
    </location>
</feature>
<comment type="caution">
    <text evidence="12">The sequence shown here is derived from an EMBL/GenBank/DDBJ whole genome shotgun (WGS) entry which is preliminary data.</text>
</comment>
<dbReference type="GO" id="GO:0004402">
    <property type="term" value="F:histone acetyltransferase activity"/>
    <property type="evidence" value="ECO:0007669"/>
    <property type="project" value="TreeGrafter"/>
</dbReference>
<accession>A0A9P7VCK9</accession>
<evidence type="ECO:0000256" key="6">
    <source>
        <dbReference type="ARBA" id="ARBA00023242"/>
    </source>
</evidence>
<dbReference type="Proteomes" id="UP000790833">
    <property type="component" value="Unassembled WGS sequence"/>
</dbReference>
<dbReference type="EMBL" id="JAHMUF010000004">
    <property type="protein sequence ID" value="KAG7195382.1"/>
    <property type="molecule type" value="Genomic_DNA"/>
</dbReference>
<evidence type="ECO:0000313" key="13">
    <source>
        <dbReference type="Proteomes" id="UP000790833"/>
    </source>
</evidence>
<dbReference type="PANTHER" id="PTHR10333:SF94">
    <property type="entry name" value="FINGER DOMAIN PROTEIN, PUTATIVE (AFU_ORTHOLOGUE AFUA_3G11940)-RELATED"/>
    <property type="match status" value="1"/>
</dbReference>
<feature type="binding site" evidence="8">
    <location>
        <position position="310"/>
    </location>
    <ligand>
        <name>Zn(2+)</name>
        <dbReference type="ChEBI" id="CHEBI:29105"/>
        <label>2</label>
    </ligand>
</feature>
<dbReference type="CDD" id="cd15505">
    <property type="entry name" value="PHD_ING"/>
    <property type="match status" value="1"/>
</dbReference>
<evidence type="ECO:0000313" key="12">
    <source>
        <dbReference type="EMBL" id="KAG7195382.1"/>
    </source>
</evidence>
<keyword evidence="3 8" id="KW-0479">Metal-binding</keyword>
<keyword evidence="6" id="KW-0539">Nucleus</keyword>
<dbReference type="Gene3D" id="3.30.40.10">
    <property type="entry name" value="Zinc/RING finger domain, C3HC4 (zinc finger)"/>
    <property type="match status" value="1"/>
</dbReference>
<feature type="binding site" evidence="8">
    <location>
        <position position="306"/>
    </location>
    <ligand>
        <name>Zn(2+)</name>
        <dbReference type="ChEBI" id="CHEBI:29105"/>
        <label>2</label>
    </ligand>
</feature>
<dbReference type="GO" id="GO:0005634">
    <property type="term" value="C:nucleus"/>
    <property type="evidence" value="ECO:0007669"/>
    <property type="project" value="UniProtKB-SubCell"/>
</dbReference>
<dbReference type="GO" id="GO:0000123">
    <property type="term" value="C:histone acetyltransferase complex"/>
    <property type="evidence" value="ECO:0007669"/>
    <property type="project" value="TreeGrafter"/>
</dbReference>
<keyword evidence="9" id="KW-0175">Coiled coil</keyword>
<gene>
    <name evidence="12" type="ORF">KQ657_003911</name>
</gene>
<evidence type="ECO:0000256" key="2">
    <source>
        <dbReference type="ARBA" id="ARBA00010210"/>
    </source>
</evidence>
<feature type="site" description="Histone H3K4me3 binding" evidence="7">
    <location>
        <position position="256"/>
    </location>
</feature>
<keyword evidence="5 8" id="KW-0862">Zinc</keyword>
<keyword evidence="4" id="KW-0863">Zinc-finger</keyword>
<name>A0A9P7VCK9_9ASCO</name>
<evidence type="ECO:0000256" key="5">
    <source>
        <dbReference type="ARBA" id="ARBA00022833"/>
    </source>
</evidence>
<feature type="binding site" evidence="8">
    <location>
        <position position="259"/>
    </location>
    <ligand>
        <name>Zn(2+)</name>
        <dbReference type="ChEBI" id="CHEBI:29105"/>
        <label>1</label>
    </ligand>
</feature>
<dbReference type="InterPro" id="IPR013083">
    <property type="entry name" value="Znf_RING/FYVE/PHD"/>
</dbReference>
<feature type="binding site" evidence="8">
    <location>
        <position position="285"/>
    </location>
    <ligand>
        <name>Zn(2+)</name>
        <dbReference type="ChEBI" id="CHEBI:29105"/>
        <label>1</label>
    </ligand>
</feature>
<keyword evidence="13" id="KW-1185">Reference proteome</keyword>
<dbReference type="InterPro" id="IPR028651">
    <property type="entry name" value="ING_fam"/>
</dbReference>
<evidence type="ECO:0000256" key="10">
    <source>
        <dbReference type="SAM" id="MobiDB-lite"/>
    </source>
</evidence>
<dbReference type="GO" id="GO:0008270">
    <property type="term" value="F:zinc ion binding"/>
    <property type="evidence" value="ECO:0007669"/>
    <property type="project" value="UniProtKB-KW"/>
</dbReference>
<sequence length="339" mass="39736">MNGTDMGYTLPLLNAFISTVDHLPCDLIRSLWFIQTCNTEAEKLHQKLKEKQQASKLEPQSLVELRERIIQLQQEAIAETESIYNQLFVQKHFLQIEKCQLERINVTRTQQEIDRRLQLREALEKHYAENPLKSQVEALKEQQSRGKVKDYSLKREVMPFKEGKDDKTKLKLILKLPPKSRDRPPKPAKALKLTILKDGKVRVQKKHSKPSTSPSRKPSKAISTLLPKRKPEEKNEEEEEERKPAEFDVAIDEEVYCICRQPSFGNMIACDNKECPNGEWFHYKCVGLLNRVEALQYSKGRKRWYCSQECRESVNQRIQSKRLLGNKRRKKKGSHKWSK</sequence>
<feature type="site" description="Histone H3K4me3 binding" evidence="7">
    <location>
        <position position="267"/>
    </location>
</feature>
<comment type="subcellular location">
    <subcellularLocation>
        <location evidence="1">Nucleus</location>
    </subcellularLocation>
</comment>
<dbReference type="OrthoDB" id="5411773at2759"/>
<evidence type="ECO:0000256" key="9">
    <source>
        <dbReference type="SAM" id="Coils"/>
    </source>
</evidence>
<feature type="binding site" evidence="8">
    <location>
        <position position="257"/>
    </location>
    <ligand>
        <name>Zn(2+)</name>
        <dbReference type="ChEBI" id="CHEBI:29105"/>
        <label>1</label>
    </ligand>
</feature>
<reference evidence="12" key="1">
    <citation type="submission" date="2021-03" db="EMBL/GenBank/DDBJ databases">
        <authorList>
            <person name="Palmer J.M."/>
        </authorList>
    </citation>
    <scope>NUCLEOTIDE SEQUENCE</scope>
    <source>
        <strain evidence="12">ARV_011</strain>
    </source>
</reference>